<comment type="caution">
    <text evidence="9">The sequence shown here is derived from an EMBL/GenBank/DDBJ whole genome shotgun (WGS) entry which is preliminary data.</text>
</comment>
<keyword evidence="6" id="KW-0961">Cell wall biogenesis/degradation</keyword>
<proteinExistence type="inferred from homology"/>
<evidence type="ECO:0000259" key="8">
    <source>
        <dbReference type="Pfam" id="PF03734"/>
    </source>
</evidence>
<evidence type="ECO:0000313" key="10">
    <source>
        <dbReference type="Proteomes" id="UP000621670"/>
    </source>
</evidence>
<dbReference type="EMBL" id="JACRUM010000009">
    <property type="protein sequence ID" value="MBC5864435.1"/>
    <property type="molecule type" value="Genomic_DNA"/>
</dbReference>
<comment type="similarity">
    <text evidence="2">Belongs to the YkuD family.</text>
</comment>
<keyword evidence="7" id="KW-0732">Signal</keyword>
<keyword evidence="5" id="KW-0573">Peptidoglycan synthesis</keyword>
<feature type="signal peptide" evidence="7">
    <location>
        <begin position="1"/>
        <end position="23"/>
    </location>
</feature>
<dbReference type="InterPro" id="IPR005490">
    <property type="entry name" value="LD_TPept_cat_dom"/>
</dbReference>
<reference evidence="9 10" key="1">
    <citation type="submission" date="2020-08" db="EMBL/GenBank/DDBJ databases">
        <title>Description of novel Flavobacterium F-400 isolate.</title>
        <authorList>
            <person name="Saticioglu I."/>
            <person name="Duman M."/>
            <person name="Altun S."/>
        </authorList>
    </citation>
    <scope>NUCLEOTIDE SEQUENCE [LARGE SCALE GENOMIC DNA]</scope>
    <source>
        <strain evidence="9 10">F-400</strain>
    </source>
</reference>
<dbReference type="Proteomes" id="UP000621670">
    <property type="component" value="Unassembled WGS sequence"/>
</dbReference>
<dbReference type="RefSeq" id="WP_166138520.1">
    <property type="nucleotide sequence ID" value="NZ_JAAOBY010000009.1"/>
</dbReference>
<feature type="domain" description="L,D-TPase catalytic" evidence="8">
    <location>
        <begin position="116"/>
        <end position="237"/>
    </location>
</feature>
<protein>
    <submittedName>
        <fullName evidence="9">L,D-transpeptidase</fullName>
    </submittedName>
</protein>
<evidence type="ECO:0000313" key="9">
    <source>
        <dbReference type="EMBL" id="MBC5864435.1"/>
    </source>
</evidence>
<accession>A0ABR7JIV8</accession>
<evidence type="ECO:0000256" key="7">
    <source>
        <dbReference type="SAM" id="SignalP"/>
    </source>
</evidence>
<keyword evidence="10" id="KW-1185">Reference proteome</keyword>
<evidence type="ECO:0000256" key="5">
    <source>
        <dbReference type="ARBA" id="ARBA00022984"/>
    </source>
</evidence>
<sequence length="291" mass="33242">MKPIVCILSAVVCSVLFSCKESAASSKDKNQSEKITTKIERKKPGTVTYNFENTKEWLKKSGNDSTQLQLAYAINRTDAENFKKLDSVIVPNDFTGDIVYYLPFPLKVLALKEVEKIIYFSYPTQTFAAYENGELIYTGPTNMGREKDKTPTGLFFTNWKAEETTSTFNDEWDLKWNFNIENKLGVGFHQYALPGYPASHSCLRLQEADAKKLYSWAEEWILQDDQNVKVKGTPVIVFGAYPFGKVKPWYVLVDDAKGLQLSESDIERETKPHLNTILKEQKNRATQQNNE</sequence>
<dbReference type="Pfam" id="PF03734">
    <property type="entry name" value="YkuD"/>
    <property type="match status" value="1"/>
</dbReference>
<keyword evidence="4" id="KW-0133">Cell shape</keyword>
<dbReference type="SUPFAM" id="SSF141523">
    <property type="entry name" value="L,D-transpeptidase catalytic domain-like"/>
    <property type="match status" value="1"/>
</dbReference>
<evidence type="ECO:0000256" key="1">
    <source>
        <dbReference type="ARBA" id="ARBA00004752"/>
    </source>
</evidence>
<dbReference type="InterPro" id="IPR050979">
    <property type="entry name" value="LD-transpeptidase"/>
</dbReference>
<evidence type="ECO:0000256" key="2">
    <source>
        <dbReference type="ARBA" id="ARBA00005992"/>
    </source>
</evidence>
<dbReference type="InterPro" id="IPR038063">
    <property type="entry name" value="Transpep_catalytic_dom"/>
</dbReference>
<evidence type="ECO:0000256" key="4">
    <source>
        <dbReference type="ARBA" id="ARBA00022960"/>
    </source>
</evidence>
<keyword evidence="3" id="KW-0808">Transferase</keyword>
<dbReference type="PANTHER" id="PTHR30582">
    <property type="entry name" value="L,D-TRANSPEPTIDASE"/>
    <property type="match status" value="1"/>
</dbReference>
<comment type="pathway">
    <text evidence="1">Cell wall biogenesis; peptidoglycan biosynthesis.</text>
</comment>
<organism evidence="9 10">
    <name type="scientific">Flavobacterium turcicum</name>
    <dbReference type="NCBI Taxonomy" id="2764718"/>
    <lineage>
        <taxon>Bacteria</taxon>
        <taxon>Pseudomonadati</taxon>
        <taxon>Bacteroidota</taxon>
        <taxon>Flavobacteriia</taxon>
        <taxon>Flavobacteriales</taxon>
        <taxon>Flavobacteriaceae</taxon>
        <taxon>Flavobacterium</taxon>
    </lineage>
</organism>
<evidence type="ECO:0000256" key="6">
    <source>
        <dbReference type="ARBA" id="ARBA00023316"/>
    </source>
</evidence>
<gene>
    <name evidence="9" type="ORF">H8R26_13480</name>
</gene>
<evidence type="ECO:0000256" key="3">
    <source>
        <dbReference type="ARBA" id="ARBA00022679"/>
    </source>
</evidence>
<dbReference type="Gene3D" id="2.40.440.10">
    <property type="entry name" value="L,D-transpeptidase catalytic domain-like"/>
    <property type="match status" value="1"/>
</dbReference>
<name>A0ABR7JIV8_9FLAO</name>
<dbReference type="CDD" id="cd16913">
    <property type="entry name" value="YkuD_like"/>
    <property type="match status" value="1"/>
</dbReference>
<feature type="chain" id="PRO_5046775475" evidence="7">
    <location>
        <begin position="24"/>
        <end position="291"/>
    </location>
</feature>
<dbReference type="PANTHER" id="PTHR30582:SF2">
    <property type="entry name" value="L,D-TRANSPEPTIDASE YCIB-RELATED"/>
    <property type="match status" value="1"/>
</dbReference>